<feature type="transmembrane region" description="Helical" evidence="1">
    <location>
        <begin position="40"/>
        <end position="58"/>
    </location>
</feature>
<evidence type="ECO:0000313" key="3">
    <source>
        <dbReference type="RefSeq" id="XP_029290844.1"/>
    </source>
</evidence>
<proteinExistence type="predicted"/>
<sequence>MKNRFPKAPVKHLGTFVTLVVIFINNVVLNNDMVCNCENRWIGCDVYMAIPFIVVFVLELWTHKTLRYIYYCMRSGVLIMFHDIIKAACIGSLWVVFVLLDGDWYVCCMTKDEATCKKCTLGKYKKNISVEDEHTIAALKNESMMIALGVLICCLLLAAIISGLRWKCFKDSGLRCKCFEDSGLCCKCFKDSDCCDRKTLYKQVILDEEENALREFLTAAAKDKLKETFMADPEAAGIAADAPAAAAGVAADAPSAAEENIQLLDTVKVETAGKEQPVGSTVTQTEISQLTFDEHL</sequence>
<dbReference type="InParanoid" id="A0A6J2PZP9"/>
<gene>
    <name evidence="3" type="primary">LOC115010445</name>
</gene>
<keyword evidence="2" id="KW-1185">Reference proteome</keyword>
<keyword evidence="1" id="KW-0472">Membrane</keyword>
<keyword evidence="1" id="KW-0812">Transmembrane</keyword>
<evidence type="ECO:0000313" key="2">
    <source>
        <dbReference type="Proteomes" id="UP000504630"/>
    </source>
</evidence>
<accession>A0A6J2PZP9</accession>
<dbReference type="RefSeq" id="XP_029290844.1">
    <property type="nucleotide sequence ID" value="XM_029434984.1"/>
</dbReference>
<dbReference type="AlphaFoldDB" id="A0A6J2PZP9"/>
<dbReference type="GeneID" id="115010445"/>
<dbReference type="KEGG" id="cgob:115010445"/>
<dbReference type="OrthoDB" id="8813775at2759"/>
<feature type="transmembrane region" description="Helical" evidence="1">
    <location>
        <begin position="79"/>
        <end position="100"/>
    </location>
</feature>
<keyword evidence="1" id="KW-1133">Transmembrane helix</keyword>
<protein>
    <submittedName>
        <fullName evidence="3">Uncharacterized protein LOC115010445 isoform X1</fullName>
    </submittedName>
</protein>
<feature type="transmembrane region" description="Helical" evidence="1">
    <location>
        <begin position="12"/>
        <end position="28"/>
    </location>
</feature>
<name>A0A6J2PZP9_COTGO</name>
<dbReference type="Proteomes" id="UP000504630">
    <property type="component" value="Chromosome 7"/>
</dbReference>
<organism evidence="2 3">
    <name type="scientific">Cottoperca gobio</name>
    <name type="common">Frogmouth</name>
    <name type="synonym">Aphritis gobio</name>
    <dbReference type="NCBI Taxonomy" id="56716"/>
    <lineage>
        <taxon>Eukaryota</taxon>
        <taxon>Metazoa</taxon>
        <taxon>Chordata</taxon>
        <taxon>Craniata</taxon>
        <taxon>Vertebrata</taxon>
        <taxon>Euteleostomi</taxon>
        <taxon>Actinopterygii</taxon>
        <taxon>Neopterygii</taxon>
        <taxon>Teleostei</taxon>
        <taxon>Neoteleostei</taxon>
        <taxon>Acanthomorphata</taxon>
        <taxon>Eupercaria</taxon>
        <taxon>Perciformes</taxon>
        <taxon>Notothenioidei</taxon>
        <taxon>Bovichtidae</taxon>
        <taxon>Cottoperca</taxon>
    </lineage>
</organism>
<feature type="transmembrane region" description="Helical" evidence="1">
    <location>
        <begin position="144"/>
        <end position="164"/>
    </location>
</feature>
<evidence type="ECO:0000256" key="1">
    <source>
        <dbReference type="SAM" id="Phobius"/>
    </source>
</evidence>
<reference evidence="3" key="1">
    <citation type="submission" date="2025-08" db="UniProtKB">
        <authorList>
            <consortium name="RefSeq"/>
        </authorList>
    </citation>
    <scope>IDENTIFICATION</scope>
</reference>